<dbReference type="SMART" id="SM00448">
    <property type="entry name" value="REC"/>
    <property type="match status" value="1"/>
</dbReference>
<evidence type="ECO:0000256" key="4">
    <source>
        <dbReference type="ARBA" id="ARBA00023125"/>
    </source>
</evidence>
<dbReference type="Gene3D" id="3.60.40.10">
    <property type="entry name" value="PPM-type phosphatase domain"/>
    <property type="match status" value="1"/>
</dbReference>
<dbReference type="PROSITE" id="PS50110">
    <property type="entry name" value="RESPONSE_REGULATORY"/>
    <property type="match status" value="1"/>
</dbReference>
<evidence type="ECO:0000256" key="2">
    <source>
        <dbReference type="ARBA" id="ARBA00023012"/>
    </source>
</evidence>
<dbReference type="InterPro" id="IPR039420">
    <property type="entry name" value="WalR-like"/>
</dbReference>
<dbReference type="RefSeq" id="WP_310470551.1">
    <property type="nucleotide sequence ID" value="NZ_CP136522.1"/>
</dbReference>
<dbReference type="SUPFAM" id="SSF52172">
    <property type="entry name" value="CheY-like"/>
    <property type="match status" value="1"/>
</dbReference>
<dbReference type="EMBL" id="CP136522">
    <property type="protein sequence ID" value="WOT06277.1"/>
    <property type="molecule type" value="Genomic_DNA"/>
</dbReference>
<evidence type="ECO:0000313" key="8">
    <source>
        <dbReference type="EMBL" id="WOT06277.1"/>
    </source>
</evidence>
<keyword evidence="5" id="KW-0804">Transcription</keyword>
<dbReference type="InterPro" id="IPR036457">
    <property type="entry name" value="PPM-type-like_dom_sf"/>
</dbReference>
<dbReference type="PANTHER" id="PTHR48111:SF1">
    <property type="entry name" value="TWO-COMPONENT RESPONSE REGULATOR ORR33"/>
    <property type="match status" value="1"/>
</dbReference>
<keyword evidence="3" id="KW-0805">Transcription regulation</keyword>
<gene>
    <name evidence="8" type="ORF">RGE70_05620</name>
</gene>
<accession>A0ABZ0K144</accession>
<feature type="domain" description="Response regulatory" evidence="7">
    <location>
        <begin position="7"/>
        <end position="121"/>
    </location>
</feature>
<dbReference type="Pfam" id="PF07228">
    <property type="entry name" value="SpoIIE"/>
    <property type="match status" value="1"/>
</dbReference>
<keyword evidence="2" id="KW-0902">Two-component regulatory system</keyword>
<evidence type="ECO:0000256" key="3">
    <source>
        <dbReference type="ARBA" id="ARBA00023015"/>
    </source>
</evidence>
<dbReference type="InterPro" id="IPR011006">
    <property type="entry name" value="CheY-like_superfamily"/>
</dbReference>
<dbReference type="PANTHER" id="PTHR48111">
    <property type="entry name" value="REGULATOR OF RPOS"/>
    <property type="match status" value="1"/>
</dbReference>
<feature type="modified residue" description="4-aspartylphosphate" evidence="6">
    <location>
        <position position="56"/>
    </location>
</feature>
<dbReference type="Proteomes" id="UP001529491">
    <property type="component" value="Chromosome"/>
</dbReference>
<dbReference type="InterPro" id="IPR001789">
    <property type="entry name" value="Sig_transdc_resp-reg_receiver"/>
</dbReference>
<sequence length="371" mass="41589">MALKELKILIVEDDPVFRQIVTSFLTSRGAFVTQADDGVAGLNQFKNQRFDVVIADLSMPKLNGLAMLKAMNKHRPEVPSIIISGNQTMSDVVDALRHGASDYLVKPVPDLYLIENAIIECLPSSMEDSLQIDETESLSYLELNQNLEILEQSEQAAKSVQQQLFPPSRIEYPKAKIDYSLFNTNEVSAHFIDTALLDETHIMMYMAHFYPHDNRAAFASVLLKSFVNHQLKQYRNQLSTVIIQPFEMLSYLNDRMTKSGLDIYVDMSYVVIDLNLQQAAIAQAGSEFRCYLRNDEGLTPLALADSLQLGVLDWGHPSVQHRSLKAGDKLCILTNVSEHKLQLLNDQFHGLIHDTTSAAGGYIQLALESAE</sequence>
<dbReference type="Pfam" id="PF00072">
    <property type="entry name" value="Response_reg"/>
    <property type="match status" value="1"/>
</dbReference>
<name>A0ABZ0K144_9GAMM</name>
<proteinExistence type="predicted"/>
<protein>
    <submittedName>
        <fullName evidence="8">Response regulator</fullName>
    </submittedName>
</protein>
<dbReference type="Gene3D" id="3.40.50.2300">
    <property type="match status" value="1"/>
</dbReference>
<organism evidence="8 9">
    <name type="scientific">Shewanella youngdeokensis</name>
    <dbReference type="NCBI Taxonomy" id="2999068"/>
    <lineage>
        <taxon>Bacteria</taxon>
        <taxon>Pseudomonadati</taxon>
        <taxon>Pseudomonadota</taxon>
        <taxon>Gammaproteobacteria</taxon>
        <taxon>Alteromonadales</taxon>
        <taxon>Shewanellaceae</taxon>
        <taxon>Shewanella</taxon>
    </lineage>
</organism>
<evidence type="ECO:0000256" key="1">
    <source>
        <dbReference type="ARBA" id="ARBA00022553"/>
    </source>
</evidence>
<keyword evidence="9" id="KW-1185">Reference proteome</keyword>
<dbReference type="InterPro" id="IPR001932">
    <property type="entry name" value="PPM-type_phosphatase-like_dom"/>
</dbReference>
<keyword evidence="4" id="KW-0238">DNA-binding</keyword>
<evidence type="ECO:0000256" key="6">
    <source>
        <dbReference type="PROSITE-ProRule" id="PRU00169"/>
    </source>
</evidence>
<evidence type="ECO:0000256" key="5">
    <source>
        <dbReference type="ARBA" id="ARBA00023163"/>
    </source>
</evidence>
<keyword evidence="1 6" id="KW-0597">Phosphoprotein</keyword>
<evidence type="ECO:0000313" key="9">
    <source>
        <dbReference type="Proteomes" id="UP001529491"/>
    </source>
</evidence>
<reference evidence="8 9" key="1">
    <citation type="submission" date="2023-10" db="EMBL/GenBank/DDBJ databases">
        <title>Complete genome sequence of Shewanella sp. DAU334.</title>
        <authorList>
            <person name="Lee Y.-S."/>
            <person name="Jeong H.-R."/>
            <person name="Hwang E.-J."/>
            <person name="Choi Y.-L."/>
            <person name="Kim G.-D."/>
        </authorList>
    </citation>
    <scope>NUCLEOTIDE SEQUENCE [LARGE SCALE GENOMIC DNA]</scope>
    <source>
        <strain evidence="8 9">DAU334</strain>
    </source>
</reference>
<evidence type="ECO:0000259" key="7">
    <source>
        <dbReference type="PROSITE" id="PS50110"/>
    </source>
</evidence>